<evidence type="ECO:0000256" key="2">
    <source>
        <dbReference type="ARBA" id="ARBA00022723"/>
    </source>
</evidence>
<dbReference type="HAMAP" id="MF_01470">
    <property type="entry name" value="Cas1"/>
    <property type="match status" value="1"/>
</dbReference>
<keyword evidence="7 10" id="KW-0238">DNA-binding</keyword>
<protein>
    <recommendedName>
        <fullName evidence="10">CRISPR-associated endonuclease Cas1</fullName>
        <ecNumber evidence="10">3.1.-.-</ecNumber>
    </recommendedName>
</protein>
<keyword evidence="2 10" id="KW-0479">Metal-binding</keyword>
<feature type="binding site" evidence="10">
    <location>
        <position position="220"/>
    </location>
    <ligand>
        <name>Mn(2+)</name>
        <dbReference type="ChEBI" id="CHEBI:29035"/>
    </ligand>
</feature>
<keyword evidence="6 10" id="KW-0051">Antiviral defense</keyword>
<evidence type="ECO:0000256" key="10">
    <source>
        <dbReference type="HAMAP-Rule" id="MF_01470"/>
    </source>
</evidence>
<evidence type="ECO:0000256" key="4">
    <source>
        <dbReference type="ARBA" id="ARBA00022801"/>
    </source>
</evidence>
<dbReference type="Proteomes" id="UP001596456">
    <property type="component" value="Unassembled WGS sequence"/>
</dbReference>
<keyword evidence="4 10" id="KW-0378">Hydrolase</keyword>
<evidence type="ECO:0000256" key="3">
    <source>
        <dbReference type="ARBA" id="ARBA00022759"/>
    </source>
</evidence>
<evidence type="ECO:0000256" key="5">
    <source>
        <dbReference type="ARBA" id="ARBA00022842"/>
    </source>
</evidence>
<keyword evidence="1 10" id="KW-0540">Nuclease</keyword>
<evidence type="ECO:0000313" key="12">
    <source>
        <dbReference type="Proteomes" id="UP001596456"/>
    </source>
</evidence>
<dbReference type="PANTHER" id="PTHR34353:SF2">
    <property type="entry name" value="CRISPR-ASSOCIATED ENDONUCLEASE CAS1 1"/>
    <property type="match status" value="1"/>
</dbReference>
<organism evidence="11 12">
    <name type="scientific">Rhodocista pekingensis</name>
    <dbReference type="NCBI Taxonomy" id="201185"/>
    <lineage>
        <taxon>Bacteria</taxon>
        <taxon>Pseudomonadati</taxon>
        <taxon>Pseudomonadota</taxon>
        <taxon>Alphaproteobacteria</taxon>
        <taxon>Rhodospirillales</taxon>
        <taxon>Azospirillaceae</taxon>
        <taxon>Rhodocista</taxon>
    </lineage>
</organism>
<dbReference type="InterPro" id="IPR042211">
    <property type="entry name" value="CRISPR-assoc_Cas1_N"/>
</dbReference>
<comment type="subunit">
    <text evidence="9 10">Homodimer, forms a heterotetramer with a Cas2 homodimer.</text>
</comment>
<comment type="function">
    <text evidence="10">CRISPR (clustered regularly interspaced short palindromic repeat), is an adaptive immune system that provides protection against mobile genetic elements (viruses, transposable elements and conjugative plasmids). CRISPR clusters contain spacers, sequences complementary to antecedent mobile elements, and target invading nucleic acids. CRISPR clusters are transcribed and processed into CRISPR RNA (crRNA). Acts as a dsDNA endonuclease. Involved in the integration of spacer DNA into the CRISPR cassette.</text>
</comment>
<sequence>MVGRVVEIAGEGRHLSLHRGFLLVRSDGVEVGRVPLDDIAAVVANAHGLTHSTNLLLALTERGIPFVLCAANHQPAAILWPVDGHHIQAGRMRAQIAARQPLVKRCWQSLVKAKIENQGAVLAALGRPAGAFDGLAARVRSGDPDNLEGQAARRYWPLLLGDGFRRDPDLPGTNGLLNYGYTILRSGTARAVMAAGLHPSLGLHHRSAVNAMALVDDLMEPFRPLADLLVVRLLDSGVSEVTPEAKRQLAALLEADLPTRLGRTPVVTCLQRLALSLAQMFETGRGAPDLPLSPLPLDLAPVESGPSTPC</sequence>
<evidence type="ECO:0000256" key="1">
    <source>
        <dbReference type="ARBA" id="ARBA00022722"/>
    </source>
</evidence>
<dbReference type="Gene3D" id="1.20.120.920">
    <property type="entry name" value="CRISPR-associated endonuclease Cas1, C-terminal domain"/>
    <property type="match status" value="1"/>
</dbReference>
<comment type="caution">
    <text evidence="11">The sequence shown here is derived from an EMBL/GenBank/DDBJ whole genome shotgun (WGS) entry which is preliminary data.</text>
</comment>
<keyword evidence="5 10" id="KW-0460">Magnesium</keyword>
<dbReference type="EMBL" id="JBHTCM010000018">
    <property type="protein sequence ID" value="MFC7334757.1"/>
    <property type="molecule type" value="Genomic_DNA"/>
</dbReference>
<dbReference type="Pfam" id="PF01867">
    <property type="entry name" value="Cas_Cas1"/>
    <property type="match status" value="1"/>
</dbReference>
<name>A0ABW2KZX1_9PROT</name>
<gene>
    <name evidence="10 11" type="primary">cas1</name>
    <name evidence="11" type="ORF">ACFQPS_16445</name>
</gene>
<accession>A0ABW2KZX1</accession>
<dbReference type="InterPro" id="IPR019855">
    <property type="entry name" value="CRISPR-assoc_Cas1_NMENI"/>
</dbReference>
<dbReference type="EC" id="3.1.-.-" evidence="10"/>
<comment type="similarity">
    <text evidence="10">Belongs to the CRISPR-associated endonuclease Cas1 family.</text>
</comment>
<comment type="cofactor">
    <cofactor evidence="10">
        <name>Mg(2+)</name>
        <dbReference type="ChEBI" id="CHEBI:18420"/>
    </cofactor>
    <cofactor evidence="10">
        <name>Mn(2+)</name>
        <dbReference type="ChEBI" id="CHEBI:29035"/>
    </cofactor>
</comment>
<evidence type="ECO:0000313" key="11">
    <source>
        <dbReference type="EMBL" id="MFC7334757.1"/>
    </source>
</evidence>
<keyword evidence="3 10" id="KW-0255">Endonuclease</keyword>
<feature type="binding site" evidence="10">
    <location>
        <position position="205"/>
    </location>
    <ligand>
        <name>Mn(2+)</name>
        <dbReference type="ChEBI" id="CHEBI:29035"/>
    </ligand>
</feature>
<dbReference type="InterPro" id="IPR050646">
    <property type="entry name" value="Cas1"/>
</dbReference>
<dbReference type="NCBIfam" id="TIGR00287">
    <property type="entry name" value="cas1"/>
    <property type="match status" value="1"/>
</dbReference>
<dbReference type="InterPro" id="IPR042206">
    <property type="entry name" value="CRISPR-assoc_Cas1_C"/>
</dbReference>
<dbReference type="NCBIfam" id="TIGR03639">
    <property type="entry name" value="cas1_NMENI"/>
    <property type="match status" value="1"/>
</dbReference>
<evidence type="ECO:0000256" key="8">
    <source>
        <dbReference type="ARBA" id="ARBA00023211"/>
    </source>
</evidence>
<proteinExistence type="inferred from homology"/>
<dbReference type="InterPro" id="IPR002729">
    <property type="entry name" value="CRISPR-assoc_Cas1"/>
</dbReference>
<evidence type="ECO:0000256" key="7">
    <source>
        <dbReference type="ARBA" id="ARBA00023125"/>
    </source>
</evidence>
<dbReference type="RefSeq" id="WP_377360300.1">
    <property type="nucleotide sequence ID" value="NZ_JBHTCM010000018.1"/>
</dbReference>
<reference evidence="12" key="1">
    <citation type="journal article" date="2019" name="Int. J. Syst. Evol. Microbiol.">
        <title>The Global Catalogue of Microorganisms (GCM) 10K type strain sequencing project: providing services to taxonomists for standard genome sequencing and annotation.</title>
        <authorList>
            <consortium name="The Broad Institute Genomics Platform"/>
            <consortium name="The Broad Institute Genome Sequencing Center for Infectious Disease"/>
            <person name="Wu L."/>
            <person name="Ma J."/>
        </authorList>
    </citation>
    <scope>NUCLEOTIDE SEQUENCE [LARGE SCALE GENOMIC DNA]</scope>
    <source>
        <strain evidence="12">CGMCC 1.16275</strain>
    </source>
</reference>
<dbReference type="Gene3D" id="3.100.10.20">
    <property type="entry name" value="CRISPR-associated endonuclease Cas1, N-terminal domain"/>
    <property type="match status" value="1"/>
</dbReference>
<dbReference type="GO" id="GO:0004519">
    <property type="term" value="F:endonuclease activity"/>
    <property type="evidence" value="ECO:0007669"/>
    <property type="project" value="UniProtKB-KW"/>
</dbReference>
<keyword evidence="12" id="KW-1185">Reference proteome</keyword>
<evidence type="ECO:0000256" key="9">
    <source>
        <dbReference type="ARBA" id="ARBA00038592"/>
    </source>
</evidence>
<dbReference type="PANTHER" id="PTHR34353">
    <property type="entry name" value="CRISPR-ASSOCIATED ENDONUCLEASE CAS1 1"/>
    <property type="match status" value="1"/>
</dbReference>
<keyword evidence="8 10" id="KW-0464">Manganese</keyword>
<evidence type="ECO:0000256" key="6">
    <source>
        <dbReference type="ARBA" id="ARBA00023118"/>
    </source>
</evidence>
<feature type="binding site" evidence="10">
    <location>
        <position position="148"/>
    </location>
    <ligand>
        <name>Mn(2+)</name>
        <dbReference type="ChEBI" id="CHEBI:29035"/>
    </ligand>
</feature>